<protein>
    <submittedName>
        <fullName evidence="1">Uncharacterized protein</fullName>
    </submittedName>
</protein>
<accession>C9ZNA8</accession>
<dbReference type="EMBL" id="FN554968">
    <property type="protein sequence ID" value="CBH10886.1"/>
    <property type="molecule type" value="Genomic_DNA"/>
</dbReference>
<dbReference type="RefSeq" id="XP_011773173.1">
    <property type="nucleotide sequence ID" value="XM_011774871.1"/>
</dbReference>
<name>C9ZNA8_TRYB9</name>
<evidence type="ECO:0000313" key="2">
    <source>
        <dbReference type="Proteomes" id="UP000002316"/>
    </source>
</evidence>
<dbReference type="AlphaFoldDB" id="C9ZNA8"/>
<reference evidence="2" key="1">
    <citation type="journal article" date="2010" name="PLoS Negl. Trop. Dis.">
        <title>The genome sequence of Trypanosoma brucei gambiense, causative agent of chronic human african trypanosomiasis.</title>
        <authorList>
            <person name="Jackson A.P."/>
            <person name="Sanders M."/>
            <person name="Berry A."/>
            <person name="McQuillan J."/>
            <person name="Aslett M.A."/>
            <person name="Quail M.A."/>
            <person name="Chukualim B."/>
            <person name="Capewell P."/>
            <person name="MacLeod A."/>
            <person name="Melville S.E."/>
            <person name="Gibson W."/>
            <person name="Barry J.D."/>
            <person name="Berriman M."/>
            <person name="Hertz-Fowler C."/>
        </authorList>
    </citation>
    <scope>NUCLEOTIDE SEQUENCE [LARGE SCALE GENOMIC DNA]</scope>
    <source>
        <strain evidence="2">MHOM/CI/86/DAL972</strain>
    </source>
</reference>
<gene>
    <name evidence="1" type="ORF">TbgDal_V240</name>
</gene>
<sequence length="138" mass="15442">MFMLLLQMAKSTWLSKLNTSLPHLTSAPYSLCYTPSQAAAETATDVRSKQTAPPTTKIYTSQHSMFSSPNPYVTRKKREATIMWIPSAKHVEFPSTNKFVDTSFFFPKRRARKGGDSTHNEEWVANTFTLVFAAAAAS</sequence>
<dbReference type="GeneID" id="23861226"/>
<evidence type="ECO:0000313" key="1">
    <source>
        <dbReference type="EMBL" id="CBH10886.1"/>
    </source>
</evidence>
<organism evidence="1 2">
    <name type="scientific">Trypanosoma brucei gambiense (strain MHOM/CI/86/DAL972)</name>
    <dbReference type="NCBI Taxonomy" id="679716"/>
    <lineage>
        <taxon>Eukaryota</taxon>
        <taxon>Discoba</taxon>
        <taxon>Euglenozoa</taxon>
        <taxon>Kinetoplastea</taxon>
        <taxon>Metakinetoplastina</taxon>
        <taxon>Trypanosomatida</taxon>
        <taxon>Trypanosomatidae</taxon>
        <taxon>Trypanosoma</taxon>
    </lineage>
</organism>
<proteinExistence type="predicted"/>
<dbReference type="KEGG" id="tbg:TbgDal_V240"/>
<dbReference type="Proteomes" id="UP000002316">
    <property type="component" value="Chromosome 5"/>
</dbReference>